<evidence type="ECO:0000256" key="5">
    <source>
        <dbReference type="ARBA" id="ARBA00023136"/>
    </source>
</evidence>
<gene>
    <name evidence="6" type="primary">gsiA_15</name>
    <name evidence="6" type="ORF">NCTC12123_03445</name>
</gene>
<organism evidence="6 7">
    <name type="scientific">Enterobacter asburiae</name>
    <dbReference type="NCBI Taxonomy" id="61645"/>
    <lineage>
        <taxon>Bacteria</taxon>
        <taxon>Pseudomonadati</taxon>
        <taxon>Pseudomonadota</taxon>
        <taxon>Gammaproteobacteria</taxon>
        <taxon>Enterobacterales</taxon>
        <taxon>Enterobacteriaceae</taxon>
        <taxon>Enterobacter</taxon>
        <taxon>Enterobacter cloacae complex</taxon>
    </lineage>
</organism>
<dbReference type="EMBL" id="UFYI01000007">
    <property type="protein sequence ID" value="STD22742.1"/>
    <property type="molecule type" value="Genomic_DNA"/>
</dbReference>
<evidence type="ECO:0000313" key="7">
    <source>
        <dbReference type="Proteomes" id="UP000255163"/>
    </source>
</evidence>
<evidence type="ECO:0000256" key="2">
    <source>
        <dbReference type="ARBA" id="ARBA00005417"/>
    </source>
</evidence>
<accession>A0A376FF00</accession>
<keyword evidence="4" id="KW-1003">Cell membrane</keyword>
<evidence type="ECO:0000256" key="1">
    <source>
        <dbReference type="ARBA" id="ARBA00004370"/>
    </source>
</evidence>
<name>A0A376FF00_ENTAS</name>
<proteinExistence type="inferred from homology"/>
<dbReference type="PANTHER" id="PTHR43297:SF2">
    <property type="entry name" value="DIPEPTIDE TRANSPORT ATP-BINDING PROTEIN DPPD"/>
    <property type="match status" value="1"/>
</dbReference>
<dbReference type="Gene3D" id="3.40.50.300">
    <property type="entry name" value="P-loop containing nucleotide triphosphate hydrolases"/>
    <property type="match status" value="1"/>
</dbReference>
<dbReference type="EC" id="3.6.3.-" evidence="6"/>
<dbReference type="GO" id="GO:0016020">
    <property type="term" value="C:membrane"/>
    <property type="evidence" value="ECO:0007669"/>
    <property type="project" value="UniProtKB-SubCell"/>
</dbReference>
<dbReference type="InterPro" id="IPR050388">
    <property type="entry name" value="ABC_Ni/Peptide_Import"/>
</dbReference>
<evidence type="ECO:0000256" key="4">
    <source>
        <dbReference type="ARBA" id="ARBA00022475"/>
    </source>
</evidence>
<keyword evidence="6" id="KW-0378">Hydrolase</keyword>
<dbReference type="PANTHER" id="PTHR43297">
    <property type="entry name" value="OLIGOPEPTIDE TRANSPORT ATP-BINDING PROTEIN APPD"/>
    <property type="match status" value="1"/>
</dbReference>
<evidence type="ECO:0000256" key="3">
    <source>
        <dbReference type="ARBA" id="ARBA00022448"/>
    </source>
</evidence>
<dbReference type="SUPFAM" id="SSF52540">
    <property type="entry name" value="P-loop containing nucleoside triphosphate hydrolases"/>
    <property type="match status" value="1"/>
</dbReference>
<dbReference type="InterPro" id="IPR027417">
    <property type="entry name" value="P-loop_NTPase"/>
</dbReference>
<keyword evidence="3" id="KW-0813">Transport</keyword>
<sequence length="96" mass="10593">MRAIRGNEIAMIFQDPMTALNPVLTIGKQMAEILMRNKGLSKKAAKAAAIVMLEQVGIAEAERPIRPVSPRVQRRDAPEGDDRDCALLQSEASYCR</sequence>
<dbReference type="Proteomes" id="UP000255163">
    <property type="component" value="Unassembled WGS sequence"/>
</dbReference>
<keyword evidence="5" id="KW-0472">Membrane</keyword>
<comment type="similarity">
    <text evidence="2">Belongs to the ABC transporter superfamily.</text>
</comment>
<dbReference type="AlphaFoldDB" id="A0A376FF00"/>
<comment type="subcellular location">
    <subcellularLocation>
        <location evidence="1">Membrane</location>
    </subcellularLocation>
</comment>
<evidence type="ECO:0000313" key="6">
    <source>
        <dbReference type="EMBL" id="STD22742.1"/>
    </source>
</evidence>
<reference evidence="6 7" key="1">
    <citation type="submission" date="2018-06" db="EMBL/GenBank/DDBJ databases">
        <authorList>
            <consortium name="Pathogen Informatics"/>
            <person name="Doyle S."/>
        </authorList>
    </citation>
    <scope>NUCLEOTIDE SEQUENCE [LARGE SCALE GENOMIC DNA]</scope>
    <source>
        <strain evidence="6 7">NCTC12123</strain>
    </source>
</reference>
<dbReference type="GO" id="GO:0016787">
    <property type="term" value="F:hydrolase activity"/>
    <property type="evidence" value="ECO:0007669"/>
    <property type="project" value="UniProtKB-KW"/>
</dbReference>
<protein>
    <submittedName>
        <fullName evidence="6">Oligopeptide/dipeptide ABC transporter ATPase</fullName>
        <ecNumber evidence="6">3.6.3.-</ecNumber>
    </submittedName>
</protein>